<dbReference type="Gene3D" id="1.10.260.40">
    <property type="entry name" value="lambda repressor-like DNA-binding domains"/>
    <property type="match status" value="1"/>
</dbReference>
<dbReference type="Proteomes" id="UP000266441">
    <property type="component" value="Unassembled WGS sequence"/>
</dbReference>
<feature type="domain" description="HTH cro/C1-type" evidence="1">
    <location>
        <begin position="32"/>
        <end position="66"/>
    </location>
</feature>
<dbReference type="CDD" id="cd00093">
    <property type="entry name" value="HTH_XRE"/>
    <property type="match status" value="1"/>
</dbReference>
<dbReference type="SUPFAM" id="SSF47413">
    <property type="entry name" value="lambda repressor-like DNA-binding domains"/>
    <property type="match status" value="1"/>
</dbReference>
<evidence type="ECO:0000313" key="3">
    <source>
        <dbReference type="Proteomes" id="UP000266441"/>
    </source>
</evidence>
<dbReference type="SMART" id="SM00530">
    <property type="entry name" value="HTH_XRE"/>
    <property type="match status" value="1"/>
</dbReference>
<dbReference type="EMBL" id="QWET01000020">
    <property type="protein sequence ID" value="RIH63441.1"/>
    <property type="molecule type" value="Genomic_DNA"/>
</dbReference>
<organism evidence="2 3">
    <name type="scientific">Mariniphaga sediminis</name>
    <dbReference type="NCBI Taxonomy" id="1628158"/>
    <lineage>
        <taxon>Bacteria</taxon>
        <taxon>Pseudomonadati</taxon>
        <taxon>Bacteroidota</taxon>
        <taxon>Bacteroidia</taxon>
        <taxon>Marinilabiliales</taxon>
        <taxon>Prolixibacteraceae</taxon>
        <taxon>Mariniphaga</taxon>
    </lineage>
</organism>
<dbReference type="InterPro" id="IPR001387">
    <property type="entry name" value="Cro/C1-type_HTH"/>
</dbReference>
<accession>A0A399CYH0</accession>
<keyword evidence="3" id="KW-1185">Reference proteome</keyword>
<gene>
    <name evidence="2" type="ORF">D1164_19365</name>
</gene>
<evidence type="ECO:0000259" key="1">
    <source>
        <dbReference type="PROSITE" id="PS50943"/>
    </source>
</evidence>
<dbReference type="OrthoDB" id="884972at2"/>
<proteinExistence type="predicted"/>
<comment type="caution">
    <text evidence="2">The sequence shown here is derived from an EMBL/GenBank/DDBJ whole genome shotgun (WGS) entry which is preliminary data.</text>
</comment>
<evidence type="ECO:0000313" key="2">
    <source>
        <dbReference type="EMBL" id="RIH63441.1"/>
    </source>
</evidence>
<protein>
    <submittedName>
        <fullName evidence="2">XRE family transcriptional regulator</fullName>
    </submittedName>
</protein>
<dbReference type="PROSITE" id="PS50943">
    <property type="entry name" value="HTH_CROC1"/>
    <property type="match status" value="1"/>
</dbReference>
<dbReference type="GO" id="GO:0003677">
    <property type="term" value="F:DNA binding"/>
    <property type="evidence" value="ECO:0007669"/>
    <property type="project" value="InterPro"/>
</dbReference>
<reference evidence="2 3" key="1">
    <citation type="journal article" date="2015" name="Int. J. Syst. Evol. Microbiol.">
        <title>Mariniphaga sediminis sp. nov., isolated from coastal sediment.</title>
        <authorList>
            <person name="Wang F.Q."/>
            <person name="Shen Q.Y."/>
            <person name="Chen G.J."/>
            <person name="Du Z.J."/>
        </authorList>
    </citation>
    <scope>NUCLEOTIDE SEQUENCE [LARGE SCALE GENOMIC DNA]</scope>
    <source>
        <strain evidence="2 3">SY21</strain>
    </source>
</reference>
<name>A0A399CYH0_9BACT</name>
<sequence length="107" mass="12043">MNSELKIDLLSRMIKEKRGSTGLRTSAQEIGGISAPTLSRIEKGNVPDVDTFIKICKWLGVSTDTFINSEHSNSRQKLIGHLRADRELEPDTIEMLVKLIDMAYKKL</sequence>
<dbReference type="AlphaFoldDB" id="A0A399CYH0"/>
<dbReference type="InterPro" id="IPR010982">
    <property type="entry name" value="Lambda_DNA-bd_dom_sf"/>
</dbReference>
<dbReference type="Pfam" id="PF01381">
    <property type="entry name" value="HTH_3"/>
    <property type="match status" value="1"/>
</dbReference>
<dbReference type="RefSeq" id="WP_119351559.1">
    <property type="nucleotide sequence ID" value="NZ_QWET01000020.1"/>
</dbReference>